<name>A0A292YIU4_9BACL</name>
<protein>
    <recommendedName>
        <fullName evidence="3">YgiT-type zinc finger protein</fullName>
    </recommendedName>
</protein>
<dbReference type="RefSeq" id="WP_096180750.1">
    <property type="nucleotide sequence ID" value="NZ_BDUF01000014.1"/>
</dbReference>
<sequence>MEVSECCNKELRLDYRIEYLHGKDDEYELKVPVWVCTQCGKIYLPKYDLLLDPDYKQLG</sequence>
<evidence type="ECO:0000313" key="1">
    <source>
        <dbReference type="EMBL" id="GAX89056.1"/>
    </source>
</evidence>
<organism evidence="1 2">
    <name type="scientific">Effusibacillus lacus</name>
    <dbReference type="NCBI Taxonomy" id="1348429"/>
    <lineage>
        <taxon>Bacteria</taxon>
        <taxon>Bacillati</taxon>
        <taxon>Bacillota</taxon>
        <taxon>Bacilli</taxon>
        <taxon>Bacillales</taxon>
        <taxon>Alicyclobacillaceae</taxon>
        <taxon>Effusibacillus</taxon>
    </lineage>
</organism>
<dbReference type="EMBL" id="BDUF01000014">
    <property type="protein sequence ID" value="GAX89056.1"/>
    <property type="molecule type" value="Genomic_DNA"/>
</dbReference>
<evidence type="ECO:0000313" key="2">
    <source>
        <dbReference type="Proteomes" id="UP000217785"/>
    </source>
</evidence>
<reference evidence="2" key="1">
    <citation type="submission" date="2017-07" db="EMBL/GenBank/DDBJ databases">
        <title>Draft genome sequence of Effusibacillus lacus strain skLN1.</title>
        <authorList>
            <person name="Watanabe M."/>
            <person name="Kojima H."/>
            <person name="Fukui M."/>
        </authorList>
    </citation>
    <scope>NUCLEOTIDE SEQUENCE [LARGE SCALE GENOMIC DNA]</scope>
    <source>
        <strain evidence="2">skLN1</strain>
    </source>
</reference>
<comment type="caution">
    <text evidence="1">The sequence shown here is derived from an EMBL/GenBank/DDBJ whole genome shotgun (WGS) entry which is preliminary data.</text>
</comment>
<dbReference type="AlphaFoldDB" id="A0A292YIU4"/>
<accession>A0A292YIU4</accession>
<evidence type="ECO:0008006" key="3">
    <source>
        <dbReference type="Google" id="ProtNLM"/>
    </source>
</evidence>
<dbReference type="OrthoDB" id="2940992at2"/>
<gene>
    <name evidence="1" type="ORF">EFBL_0670</name>
</gene>
<dbReference type="Proteomes" id="UP000217785">
    <property type="component" value="Unassembled WGS sequence"/>
</dbReference>
<dbReference type="InterPro" id="IPR022453">
    <property type="entry name" value="Znf_MqsA-type"/>
</dbReference>
<proteinExistence type="predicted"/>
<dbReference type="NCBIfam" id="TIGR03831">
    <property type="entry name" value="YgiT_finger"/>
    <property type="match status" value="1"/>
</dbReference>
<keyword evidence="2" id="KW-1185">Reference proteome</keyword>